<feature type="transmembrane region" description="Helical" evidence="1">
    <location>
        <begin position="70"/>
        <end position="90"/>
    </location>
</feature>
<dbReference type="Pfam" id="PF05145">
    <property type="entry name" value="AbrB"/>
    <property type="match status" value="1"/>
</dbReference>
<feature type="transmembrane region" description="Helical" evidence="1">
    <location>
        <begin position="252"/>
        <end position="273"/>
    </location>
</feature>
<feature type="transmembrane region" description="Helical" evidence="1">
    <location>
        <begin position="280"/>
        <end position="301"/>
    </location>
</feature>
<dbReference type="RefSeq" id="WP_138785303.1">
    <property type="nucleotide sequence ID" value="NZ_JBHEEQ010000005.1"/>
</dbReference>
<dbReference type="InterPro" id="IPR007820">
    <property type="entry name" value="AbrB_fam"/>
</dbReference>
<dbReference type="NCBIfam" id="TIGR03082">
    <property type="entry name" value="Gneg_AbrB_dup"/>
    <property type="match status" value="2"/>
</dbReference>
<accession>A0ABX1DHM7</accession>
<protein>
    <submittedName>
        <fullName evidence="2">AbrB family transcriptional regulator</fullName>
    </submittedName>
</protein>
<proteinExistence type="predicted"/>
<evidence type="ECO:0000313" key="3">
    <source>
        <dbReference type="Proteomes" id="UP000704467"/>
    </source>
</evidence>
<dbReference type="PANTHER" id="PTHR38457:SF1">
    <property type="entry name" value="REGULATOR ABRB-RELATED"/>
    <property type="match status" value="1"/>
</dbReference>
<evidence type="ECO:0000313" key="2">
    <source>
        <dbReference type="EMBL" id="NKC02473.1"/>
    </source>
</evidence>
<feature type="transmembrane region" description="Helical" evidence="1">
    <location>
        <begin position="135"/>
        <end position="153"/>
    </location>
</feature>
<organism evidence="2 3">
    <name type="scientific">Brucella haematophila</name>
    <dbReference type="NCBI Taxonomy" id="419474"/>
    <lineage>
        <taxon>Bacteria</taxon>
        <taxon>Pseudomonadati</taxon>
        <taxon>Pseudomonadota</taxon>
        <taxon>Alphaproteobacteria</taxon>
        <taxon>Hyphomicrobiales</taxon>
        <taxon>Brucellaceae</taxon>
        <taxon>Brucella/Ochrobactrum group</taxon>
        <taxon>Brucella</taxon>
    </lineage>
</organism>
<keyword evidence="1" id="KW-1133">Transmembrane helix</keyword>
<feature type="transmembrane region" description="Helical" evidence="1">
    <location>
        <begin position="203"/>
        <end position="220"/>
    </location>
</feature>
<dbReference type="Proteomes" id="UP000704467">
    <property type="component" value="Unassembled WGS sequence"/>
</dbReference>
<evidence type="ECO:0000256" key="1">
    <source>
        <dbReference type="SAM" id="Phobius"/>
    </source>
</evidence>
<comment type="caution">
    <text evidence="2">The sequence shown here is derived from an EMBL/GenBank/DDBJ whole genome shotgun (WGS) entry which is preliminary data.</text>
</comment>
<keyword evidence="3" id="KW-1185">Reference proteome</keyword>
<dbReference type="PIRSF" id="PIRSF038991">
    <property type="entry name" value="Protein_AbrB"/>
    <property type="match status" value="1"/>
</dbReference>
<keyword evidence="1" id="KW-0812">Transmembrane</keyword>
<dbReference type="InterPro" id="IPR017516">
    <property type="entry name" value="AbrB_dup"/>
</dbReference>
<sequence>MQKSAPSGLKPAPSKFNFSKTPKPVQWGLLLMVSAVLIVVGELLHLPAALLLGAMIGGIMMAAGESTLRVHSQLSTLAQAVVGLLIARAITPEFFSNMGRHLPIILISMLFVLFSSTLIGYLLARFRVLPGTTAVWGSSPGAATAMTLMAESFGADARLVAFMQYLRVVLVATTASLVVRLGAGVEMATPTAMDWFPPLNPSSLGATLLLVIAGALLGQISRIPTGAMLVPLVLGAILQDTGVMTIDLPPWLLAISYTLIGWRIGLGFSRAIIAHAARAFPAVLASTLILIAVCGLFGMALGHMLDLDPLTAYLATSPGGADTVAIIAASTNVDLPFIIAMQTSRFFVVLFAGPAIARFVAKRVERSLAKSGK</sequence>
<keyword evidence="1" id="KW-0472">Membrane</keyword>
<reference evidence="2 3" key="1">
    <citation type="submission" date="2020-03" db="EMBL/GenBank/DDBJ databases">
        <title>Whole genome sequencing of clinical and environmental type strains of Ochrobactrum.</title>
        <authorList>
            <person name="Dharne M."/>
        </authorList>
    </citation>
    <scope>NUCLEOTIDE SEQUENCE [LARGE SCALE GENOMIC DNA]</scope>
    <source>
        <strain evidence="2 3">CIP 109452</strain>
    </source>
</reference>
<name>A0ABX1DHM7_9HYPH</name>
<feature type="transmembrane region" description="Helical" evidence="1">
    <location>
        <begin position="165"/>
        <end position="183"/>
    </location>
</feature>
<dbReference type="EMBL" id="JAAVLN010000001">
    <property type="protein sequence ID" value="NKC02473.1"/>
    <property type="molecule type" value="Genomic_DNA"/>
</dbReference>
<feature type="transmembrane region" description="Helical" evidence="1">
    <location>
        <begin position="337"/>
        <end position="361"/>
    </location>
</feature>
<feature type="transmembrane region" description="Helical" evidence="1">
    <location>
        <begin position="102"/>
        <end position="123"/>
    </location>
</feature>
<gene>
    <name evidence="2" type="ORF">HED55_00800</name>
</gene>
<dbReference type="PANTHER" id="PTHR38457">
    <property type="entry name" value="REGULATOR ABRB-RELATED"/>
    <property type="match status" value="1"/>
</dbReference>